<evidence type="ECO:0000256" key="1">
    <source>
        <dbReference type="ARBA" id="ARBA00006218"/>
    </source>
</evidence>
<dbReference type="InterPro" id="IPR024096">
    <property type="entry name" value="NO_sig/Golgi_transp_ligand-bd"/>
</dbReference>
<evidence type="ECO:0000313" key="5">
    <source>
        <dbReference type="EMBL" id="KAA0169811.1"/>
    </source>
</evidence>
<sequence>MAAAAPAARPASSGSVARTGLELLLFAYTDHLLSEPGEGIEARQAVLEKLEALGYNVGRRMAERLMLMQYELPAGTEKAMQIVCTRLWRELHGRNASRLKRLKQDGGYIIEDNHFRFFASLAAPGGVDVRDVAGKYVMFTRGAVRGALVALGVSAAVHADWTKDFPGVRFRVQLDQTMFSGAV</sequence>
<dbReference type="PANTHER" id="PTHR12817">
    <property type="entry name" value="TRAFFICKING PROTEIN PARTICLE COMPLEX SUBUNIT 6B"/>
    <property type="match status" value="1"/>
</dbReference>
<dbReference type="Proteomes" id="UP000325113">
    <property type="component" value="Unassembled WGS sequence"/>
</dbReference>
<dbReference type="InterPro" id="IPR037992">
    <property type="entry name" value="TRAPPC6/Trs33"/>
</dbReference>
<dbReference type="EMBL" id="VLTL01000103">
    <property type="protein sequence ID" value="KAA0160906.1"/>
    <property type="molecule type" value="Genomic_DNA"/>
</dbReference>
<name>A0A5A8CA23_CAFRO</name>
<keyword evidence="7" id="KW-1185">Reference proteome</keyword>
<accession>A0A5A8CA23</accession>
<comment type="caution">
    <text evidence="3">The sequence shown here is derived from an EMBL/GenBank/DDBJ whole genome shotgun (WGS) entry which is preliminary data.</text>
</comment>
<dbReference type="Proteomes" id="UP000324907">
    <property type="component" value="Unassembled WGS sequence"/>
</dbReference>
<dbReference type="SUPFAM" id="SSF111126">
    <property type="entry name" value="Ligand-binding domain in the NO signalling and Golgi transport"/>
    <property type="match status" value="1"/>
</dbReference>
<protein>
    <recommendedName>
        <fullName evidence="9">Trafficking protein particle complex subunit</fullName>
    </recommendedName>
</protein>
<evidence type="ECO:0000313" key="2">
    <source>
        <dbReference type="EMBL" id="KAA0147388.1"/>
    </source>
</evidence>
<evidence type="ECO:0000313" key="7">
    <source>
        <dbReference type="Proteomes" id="UP000323011"/>
    </source>
</evidence>
<dbReference type="Gene3D" id="3.30.1380.20">
    <property type="entry name" value="Trafficking protein particle complex subunit 3"/>
    <property type="match status" value="1"/>
</dbReference>
<dbReference type="OMA" id="XFTKDTA"/>
<dbReference type="GO" id="GO:0005801">
    <property type="term" value="C:cis-Golgi network"/>
    <property type="evidence" value="ECO:0007669"/>
    <property type="project" value="TreeGrafter"/>
</dbReference>
<dbReference type="OrthoDB" id="941624at2759"/>
<proteinExistence type="inferred from homology"/>
<evidence type="ECO:0000313" key="3">
    <source>
        <dbReference type="EMBL" id="KAA0149755.1"/>
    </source>
</evidence>
<dbReference type="Pfam" id="PF04051">
    <property type="entry name" value="TRAPP"/>
    <property type="match status" value="1"/>
</dbReference>
<dbReference type="Proteomes" id="UP000322899">
    <property type="component" value="Unassembled WGS sequence"/>
</dbReference>
<organism evidence="3 7">
    <name type="scientific">Cafeteria roenbergensis</name>
    <name type="common">Marine flagellate</name>
    <dbReference type="NCBI Taxonomy" id="33653"/>
    <lineage>
        <taxon>Eukaryota</taxon>
        <taxon>Sar</taxon>
        <taxon>Stramenopiles</taxon>
        <taxon>Bigyra</taxon>
        <taxon>Opalozoa</taxon>
        <taxon>Bicosoecida</taxon>
        <taxon>Cafeteriaceae</taxon>
        <taxon>Cafeteria</taxon>
    </lineage>
</organism>
<dbReference type="Proteomes" id="UP000323011">
    <property type="component" value="Unassembled WGS sequence"/>
</dbReference>
<comment type="similarity">
    <text evidence="1">Belongs to the TRAPP small subunits family. BET3 subfamily.</text>
</comment>
<evidence type="ECO:0000313" key="4">
    <source>
        <dbReference type="EMBL" id="KAA0160906.1"/>
    </source>
</evidence>
<dbReference type="EMBL" id="VLTO01000066">
    <property type="protein sequence ID" value="KAA0169811.1"/>
    <property type="molecule type" value="Genomic_DNA"/>
</dbReference>
<dbReference type="AlphaFoldDB" id="A0A5A8CA23"/>
<dbReference type="GO" id="GO:0006888">
    <property type="term" value="P:endoplasmic reticulum to Golgi vesicle-mediated transport"/>
    <property type="evidence" value="ECO:0007669"/>
    <property type="project" value="TreeGrafter"/>
</dbReference>
<dbReference type="GO" id="GO:0005802">
    <property type="term" value="C:trans-Golgi network"/>
    <property type="evidence" value="ECO:0007669"/>
    <property type="project" value="TreeGrafter"/>
</dbReference>
<dbReference type="GO" id="GO:0030008">
    <property type="term" value="C:TRAPP complex"/>
    <property type="evidence" value="ECO:0007669"/>
    <property type="project" value="TreeGrafter"/>
</dbReference>
<gene>
    <name evidence="5" type="ORF">FNF27_06835</name>
    <name evidence="4" type="ORF">FNF28_05253</name>
    <name evidence="3" type="ORF">FNF29_05766</name>
    <name evidence="2" type="ORF">FNF31_07590</name>
</gene>
<evidence type="ECO:0000313" key="8">
    <source>
        <dbReference type="Proteomes" id="UP000324907"/>
    </source>
</evidence>
<evidence type="ECO:0008006" key="9">
    <source>
        <dbReference type="Google" id="ProtNLM"/>
    </source>
</evidence>
<dbReference type="PANTHER" id="PTHR12817:SF0">
    <property type="entry name" value="GEO08327P1"/>
    <property type="match status" value="1"/>
</dbReference>
<dbReference type="EMBL" id="VLTM01000165">
    <property type="protein sequence ID" value="KAA0147388.1"/>
    <property type="molecule type" value="Genomic_DNA"/>
</dbReference>
<reference evidence="6 7" key="1">
    <citation type="submission" date="2019-07" db="EMBL/GenBank/DDBJ databases">
        <title>Genomes of Cafeteria roenbergensis.</title>
        <authorList>
            <person name="Fischer M.G."/>
            <person name="Hackl T."/>
            <person name="Roman M."/>
        </authorList>
    </citation>
    <scope>NUCLEOTIDE SEQUENCE [LARGE SCALE GENOMIC DNA]</scope>
    <source>
        <strain evidence="3 7">BVI</strain>
        <strain evidence="2">Cflag</strain>
        <strain evidence="5 6">E4-10P</strain>
        <strain evidence="4 8">RCC970-E3</strain>
    </source>
</reference>
<evidence type="ECO:0000313" key="6">
    <source>
        <dbReference type="Proteomes" id="UP000322899"/>
    </source>
</evidence>
<dbReference type="EMBL" id="VLTN01000040">
    <property type="protein sequence ID" value="KAA0149755.1"/>
    <property type="molecule type" value="Genomic_DNA"/>
</dbReference>
<dbReference type="InterPro" id="IPR007194">
    <property type="entry name" value="TRAPP_component"/>
</dbReference>